<reference evidence="1" key="1">
    <citation type="submission" date="2022-03" db="EMBL/GenBank/DDBJ databases">
        <title>Streptomyces 7R015 and 7R016 isolated from Barleria lupulina in Thailand.</title>
        <authorList>
            <person name="Kanchanasin P."/>
            <person name="Phongsopitanun W."/>
            <person name="Tanasupawat S."/>
        </authorList>
    </citation>
    <scope>NUCLEOTIDE SEQUENCE</scope>
    <source>
        <strain evidence="1">7R015</strain>
    </source>
</reference>
<evidence type="ECO:0000313" key="2">
    <source>
        <dbReference type="Proteomes" id="UP001165269"/>
    </source>
</evidence>
<organism evidence="1 2">
    <name type="scientific">Streptomyces cylindrosporus</name>
    <dbReference type="NCBI Taxonomy" id="2927583"/>
    <lineage>
        <taxon>Bacteria</taxon>
        <taxon>Bacillati</taxon>
        <taxon>Actinomycetota</taxon>
        <taxon>Actinomycetes</taxon>
        <taxon>Kitasatosporales</taxon>
        <taxon>Streptomycetaceae</taxon>
        <taxon>Streptomyces</taxon>
    </lineage>
</organism>
<dbReference type="RefSeq" id="WP_242775332.1">
    <property type="nucleotide sequence ID" value="NZ_JALDAY010000015.1"/>
</dbReference>
<protein>
    <submittedName>
        <fullName evidence="1">Uncharacterized protein</fullName>
    </submittedName>
</protein>
<proteinExistence type="predicted"/>
<comment type="caution">
    <text evidence="1">The sequence shown here is derived from an EMBL/GenBank/DDBJ whole genome shotgun (WGS) entry which is preliminary data.</text>
</comment>
<keyword evidence="2" id="KW-1185">Reference proteome</keyword>
<dbReference type="Proteomes" id="UP001165269">
    <property type="component" value="Unassembled WGS sequence"/>
</dbReference>
<accession>A0ABS9YLV1</accession>
<dbReference type="EMBL" id="JALDAY010000015">
    <property type="protein sequence ID" value="MCI3277525.1"/>
    <property type="molecule type" value="Genomic_DNA"/>
</dbReference>
<name>A0ABS9YLV1_9ACTN</name>
<evidence type="ECO:0000313" key="1">
    <source>
        <dbReference type="EMBL" id="MCI3277525.1"/>
    </source>
</evidence>
<sequence length="153" mass="16442">MDSSRVPELIDNFVAALTAASGLSGVQVVDGPFVTDSAATEWVFVGYDGDPEGEYMTAQTTQEWAGLGAKAKNEAILLTCAVLVRRGTTDVKACRKRTFEIFAEVEAVVRADPSVGMPPPSICSIAEHTFHTEQTDRGIQGRMPFTLTSSTRI</sequence>
<gene>
    <name evidence="1" type="ORF">MQP27_41300</name>
</gene>